<reference evidence="2" key="1">
    <citation type="submission" date="2021-12" db="EMBL/GenBank/DDBJ databases">
        <authorList>
            <person name="Zaccaron A."/>
            <person name="Stergiopoulos I."/>
        </authorList>
    </citation>
    <scope>NUCLEOTIDE SEQUENCE</scope>
    <source>
        <strain evidence="2">Race5_Kim</strain>
    </source>
</reference>
<dbReference type="EMBL" id="CP090170">
    <property type="protein sequence ID" value="UJO20704.1"/>
    <property type="molecule type" value="Genomic_DNA"/>
</dbReference>
<dbReference type="RefSeq" id="XP_047765070.1">
    <property type="nucleotide sequence ID" value="XM_047910751.1"/>
</dbReference>
<evidence type="ECO:0000256" key="1">
    <source>
        <dbReference type="SAM" id="MobiDB-lite"/>
    </source>
</evidence>
<dbReference type="OrthoDB" id="10684091at2759"/>
<feature type="compositionally biased region" description="Polar residues" evidence="1">
    <location>
        <begin position="614"/>
        <end position="624"/>
    </location>
</feature>
<feature type="compositionally biased region" description="Polar residues" evidence="1">
    <location>
        <begin position="14"/>
        <end position="29"/>
    </location>
</feature>
<feature type="compositionally biased region" description="Polar residues" evidence="1">
    <location>
        <begin position="483"/>
        <end position="500"/>
    </location>
</feature>
<feature type="compositionally biased region" description="Polar residues" evidence="1">
    <location>
        <begin position="576"/>
        <end position="589"/>
    </location>
</feature>
<feature type="compositionally biased region" description="Polar residues" evidence="1">
    <location>
        <begin position="552"/>
        <end position="563"/>
    </location>
</feature>
<reference evidence="2" key="2">
    <citation type="journal article" date="2022" name="Microb. Genom.">
        <title>A chromosome-scale genome assembly of the tomato pathogen Cladosporium fulvum reveals a compartmentalized genome architecture and the presence of a dispensable chromosome.</title>
        <authorList>
            <person name="Zaccaron A.Z."/>
            <person name="Chen L.H."/>
            <person name="Samaras A."/>
            <person name="Stergiopoulos I."/>
        </authorList>
    </citation>
    <scope>NUCLEOTIDE SEQUENCE</scope>
    <source>
        <strain evidence="2">Race5_Kim</strain>
    </source>
</reference>
<evidence type="ECO:0000313" key="3">
    <source>
        <dbReference type="Proteomes" id="UP000756132"/>
    </source>
</evidence>
<feature type="compositionally biased region" description="Low complexity" evidence="1">
    <location>
        <begin position="541"/>
        <end position="551"/>
    </location>
</feature>
<dbReference type="GeneID" id="71991481"/>
<proteinExistence type="predicted"/>
<feature type="region of interest" description="Disordered" evidence="1">
    <location>
        <begin position="468"/>
        <end position="666"/>
    </location>
</feature>
<feature type="region of interest" description="Disordered" evidence="1">
    <location>
        <begin position="9"/>
        <end position="30"/>
    </location>
</feature>
<gene>
    <name evidence="2" type="ORF">CLAFUR5_11603</name>
</gene>
<dbReference type="KEGG" id="ffu:CLAFUR5_11603"/>
<dbReference type="Proteomes" id="UP000756132">
    <property type="component" value="Chromosome 8"/>
</dbReference>
<accession>A0A9Q8PDZ8</accession>
<feature type="compositionally biased region" description="Basic and acidic residues" evidence="1">
    <location>
        <begin position="468"/>
        <end position="482"/>
    </location>
</feature>
<keyword evidence="3" id="KW-1185">Reference proteome</keyword>
<protein>
    <submittedName>
        <fullName evidence="2">Uncharacterized protein</fullName>
    </submittedName>
</protein>
<feature type="region of interest" description="Disordered" evidence="1">
    <location>
        <begin position="842"/>
        <end position="872"/>
    </location>
</feature>
<dbReference type="AlphaFoldDB" id="A0A9Q8PDZ8"/>
<feature type="compositionally biased region" description="Basic and acidic residues" evidence="1">
    <location>
        <begin position="564"/>
        <end position="574"/>
    </location>
</feature>
<name>A0A9Q8PDZ8_PASFU</name>
<organism evidence="2 3">
    <name type="scientific">Passalora fulva</name>
    <name type="common">Tomato leaf mold</name>
    <name type="synonym">Cladosporium fulvum</name>
    <dbReference type="NCBI Taxonomy" id="5499"/>
    <lineage>
        <taxon>Eukaryota</taxon>
        <taxon>Fungi</taxon>
        <taxon>Dikarya</taxon>
        <taxon>Ascomycota</taxon>
        <taxon>Pezizomycotina</taxon>
        <taxon>Dothideomycetes</taxon>
        <taxon>Dothideomycetidae</taxon>
        <taxon>Mycosphaerellales</taxon>
        <taxon>Mycosphaerellaceae</taxon>
        <taxon>Fulvia</taxon>
    </lineage>
</organism>
<feature type="compositionally biased region" description="Polar residues" evidence="1">
    <location>
        <begin position="648"/>
        <end position="666"/>
    </location>
</feature>
<evidence type="ECO:0000313" key="2">
    <source>
        <dbReference type="EMBL" id="UJO20704.1"/>
    </source>
</evidence>
<sequence length="872" mass="95923">MESQWRAFADELGRNNNPPATNPAVSSHDQLMRNPLSVYSTDNDNREATRSAILRPVTAQVLSSDQTNAPNVYTQREVECDLEDMLELVNFSHDSAVTAMRNNDRSAHRAWNIARELTYFSGPGRTAYRFTKPGFRRGVKATATAALDDEKSPEDAKAVIDHALGVLDDLQPREYSEQEWKKLEEGYRESSYGLGSLKQDLMEILLNPNAIDQTHAVTLLEKAEHLLAAVASPQLKLYCLSLAMNIKPGRAFVLQPSGILADFIDQLREQQRTDGALDSRFIDASNEDVIDLTNASDQDEDDVEVIKGFLTKLVPFDSPAAAESWLHRTRRQSDVIDDDIAWICDNKPQCLQRLFAAFFSKKKGKAQKKWDEHLGHIEKQVAHKIASAISHMLVEYIIKYHLEGDNLLGHLFKGNSADESLKACKRFRLVEQALLEEKTVCLDLFKAPTAQTCIKVLAQPLKYVKDKKDNENNNARRAEITKTLKSQKSQRSSTAPEDSSTPPTAEVTPPPAGVAGSERKTKKGPEGSATSSTKRTRAKKAGANALVAVAAPTTSTDQIPSLTSDHERSSRADFEPQSQFQPHTNTSGEGANPLGDLSNNNAPEFHRSPLPATSFPQARTNSTIKRAHEQDDDERVYMGSSAPKRPRTTLSTAPSGPQNNNDLPYAQNSQHNYLHLFRTSAQPPQPETLPTQGLNQHITQPYNFNGQPQQNEQPLSNLSHLTNEEIWRDFLASAAQPTNSINSTDNAKGIRAVENADLFGVGSQFHNTVDLPGENVPSGEYFGVAVPGDQDELLNFDEDDFSSLDSSAALPSGQAPLSEFNEADFASGPDSSVDNVQAMSGAQEGQGDVGNFNHGNEQFVWPPLDDSFGGAQ</sequence>